<reference evidence="3 4" key="1">
    <citation type="submission" date="2019-06" db="EMBL/GenBank/DDBJ databases">
        <title>Sequencing the genomes of 1000 actinobacteria strains.</title>
        <authorList>
            <person name="Klenk H.-P."/>
        </authorList>
    </citation>
    <scope>NUCLEOTIDE SEQUENCE [LARGE SCALE GENOMIC DNA]</scope>
    <source>
        <strain evidence="3 4">DSM 18935</strain>
    </source>
</reference>
<proteinExistence type="predicted"/>
<accession>A0A560WFT9</accession>
<keyword evidence="1" id="KW-0472">Membrane</keyword>
<keyword evidence="4" id="KW-1185">Reference proteome</keyword>
<organism evidence="3 4">
    <name type="scientific">Marihabitans asiaticum</name>
    <dbReference type="NCBI Taxonomy" id="415218"/>
    <lineage>
        <taxon>Bacteria</taxon>
        <taxon>Bacillati</taxon>
        <taxon>Actinomycetota</taxon>
        <taxon>Actinomycetes</taxon>
        <taxon>Micrococcales</taxon>
        <taxon>Intrasporangiaceae</taxon>
        <taxon>Marihabitans</taxon>
    </lineage>
</organism>
<keyword evidence="1" id="KW-1133">Transmembrane helix</keyword>
<evidence type="ECO:0000313" key="3">
    <source>
        <dbReference type="EMBL" id="TWD16551.1"/>
    </source>
</evidence>
<dbReference type="AlphaFoldDB" id="A0A560WFT9"/>
<dbReference type="Pfam" id="PF01882">
    <property type="entry name" value="DUF58"/>
    <property type="match status" value="1"/>
</dbReference>
<dbReference type="EMBL" id="VIUW01000001">
    <property type="protein sequence ID" value="TWD16551.1"/>
    <property type="molecule type" value="Genomic_DNA"/>
</dbReference>
<comment type="caution">
    <text evidence="3">The sequence shown here is derived from an EMBL/GenBank/DDBJ whole genome shotgun (WGS) entry which is preliminary data.</text>
</comment>
<feature type="transmembrane region" description="Helical" evidence="1">
    <location>
        <begin position="87"/>
        <end position="108"/>
    </location>
</feature>
<gene>
    <name evidence="3" type="ORF">FB557_0074</name>
</gene>
<dbReference type="PANTHER" id="PTHR34351:SF1">
    <property type="entry name" value="SLR1927 PROTEIN"/>
    <property type="match status" value="1"/>
</dbReference>
<evidence type="ECO:0000256" key="1">
    <source>
        <dbReference type="SAM" id="Phobius"/>
    </source>
</evidence>
<feature type="domain" description="DUF58" evidence="2">
    <location>
        <begin position="252"/>
        <end position="335"/>
    </location>
</feature>
<protein>
    <submittedName>
        <fullName evidence="3">Uncharacterized protein DUF58</fullName>
    </submittedName>
</protein>
<name>A0A560WFT9_9MICO</name>
<dbReference type="Proteomes" id="UP000315628">
    <property type="component" value="Unassembled WGS sequence"/>
</dbReference>
<dbReference type="InterPro" id="IPR002881">
    <property type="entry name" value="DUF58"/>
</dbReference>
<feature type="transmembrane region" description="Helical" evidence="1">
    <location>
        <begin position="60"/>
        <end position="81"/>
    </location>
</feature>
<evidence type="ECO:0000259" key="2">
    <source>
        <dbReference type="Pfam" id="PF01882"/>
    </source>
</evidence>
<dbReference type="PANTHER" id="PTHR34351">
    <property type="entry name" value="SLR1927 PROTEIN-RELATED"/>
    <property type="match status" value="1"/>
</dbReference>
<evidence type="ECO:0000313" key="4">
    <source>
        <dbReference type="Proteomes" id="UP000315628"/>
    </source>
</evidence>
<keyword evidence="1" id="KW-0812">Transmembrane</keyword>
<sequence length="441" mass="47799">MAQAQQPRRRGPSLPSITIPRITLPAEVSQSLTGARRVIGDRLAPVTERTRPWWSPVATALRWVSALGWTIAGLGVLAWWLGARYQWVELTMVAAGCLALVLACVVLAQGRTRVRIETVVDPRRVTVGDPATGRIDIENEGKVPLLPIVVELPVGRSDARFTMPSLRSGEVHEEIFVVPTQRRGVIPVGPARTVQGDPFGLVRRVLHWTDQTELFVHPRTIPLDSHAHGLLRDLEGQSTQDISSSDLAFHALREYEPGDDLRHVHWRSSAKTGVLMVRQFLDTRRAHLAVVVDTTGWVYRDGDEGVELAIEVAASLIVRSIMDDQDGTVVCNDQQASRTTAPLLLDTLSRAMVGPVDLFASVAEAAALAPDASVAAVVTGSGRPFVESQRALGQFGPEVARLVIVVDRGTKPSVQQVAGLTVLTIGELVDLRRVLVSGVAA</sequence>